<gene>
    <name evidence="3" type="ORF">BJ972_001159</name>
    <name evidence="4" type="ORF">ESP50_05140</name>
</gene>
<dbReference type="Gene3D" id="3.40.50.2020">
    <property type="match status" value="1"/>
</dbReference>
<dbReference type="SUPFAM" id="SSF53271">
    <property type="entry name" value="PRTase-like"/>
    <property type="match status" value="1"/>
</dbReference>
<dbReference type="PANTHER" id="PTHR47505:SF1">
    <property type="entry name" value="DNA UTILIZATION PROTEIN YHGH"/>
    <property type="match status" value="1"/>
</dbReference>
<dbReference type="RefSeq" id="WP_129172881.1">
    <property type="nucleotide sequence ID" value="NZ_JACCBI010000001.1"/>
</dbReference>
<organism evidence="4 5">
    <name type="scientific">Agromyces atrinae</name>
    <dbReference type="NCBI Taxonomy" id="592376"/>
    <lineage>
        <taxon>Bacteria</taxon>
        <taxon>Bacillati</taxon>
        <taxon>Actinomycetota</taxon>
        <taxon>Actinomycetes</taxon>
        <taxon>Micrococcales</taxon>
        <taxon>Microbacteriaceae</taxon>
        <taxon>Agromyces</taxon>
    </lineage>
</organism>
<dbReference type="InterPro" id="IPR000836">
    <property type="entry name" value="PRTase_dom"/>
</dbReference>
<keyword evidence="5" id="KW-1185">Reference proteome</keyword>
<dbReference type="Pfam" id="PF00156">
    <property type="entry name" value="Pribosyltran"/>
    <property type="match status" value="1"/>
</dbReference>
<dbReference type="EMBL" id="JACCBI010000001">
    <property type="protein sequence ID" value="NYD66640.1"/>
    <property type="molecule type" value="Genomic_DNA"/>
</dbReference>
<comment type="similarity">
    <text evidence="1">Belongs to the ComF/GntX family.</text>
</comment>
<accession>A0A4Q2M7L5</accession>
<comment type="caution">
    <text evidence="4">The sequence shown here is derived from an EMBL/GenBank/DDBJ whole genome shotgun (WGS) entry which is preliminary data.</text>
</comment>
<dbReference type="CDD" id="cd06223">
    <property type="entry name" value="PRTases_typeI"/>
    <property type="match status" value="1"/>
</dbReference>
<dbReference type="Proteomes" id="UP000292686">
    <property type="component" value="Unassembled WGS sequence"/>
</dbReference>
<evidence type="ECO:0000313" key="3">
    <source>
        <dbReference type="EMBL" id="NYD66640.1"/>
    </source>
</evidence>
<dbReference type="OrthoDB" id="5242900at2"/>
<evidence type="ECO:0000259" key="2">
    <source>
        <dbReference type="Pfam" id="PF00156"/>
    </source>
</evidence>
<evidence type="ECO:0000313" key="6">
    <source>
        <dbReference type="Proteomes" id="UP000581087"/>
    </source>
</evidence>
<dbReference type="GO" id="GO:0016757">
    <property type="term" value="F:glycosyltransferase activity"/>
    <property type="evidence" value="ECO:0007669"/>
    <property type="project" value="UniProtKB-KW"/>
</dbReference>
<reference evidence="3 6" key="2">
    <citation type="submission" date="2020-07" db="EMBL/GenBank/DDBJ databases">
        <title>Sequencing the genomes of 1000 actinobacteria strains.</title>
        <authorList>
            <person name="Klenk H.-P."/>
        </authorList>
    </citation>
    <scope>NUCLEOTIDE SEQUENCE [LARGE SCALE GENOMIC DNA]</scope>
    <source>
        <strain evidence="3 6">DSM 23870</strain>
    </source>
</reference>
<evidence type="ECO:0000313" key="4">
    <source>
        <dbReference type="EMBL" id="RXZ87307.1"/>
    </source>
</evidence>
<protein>
    <submittedName>
        <fullName evidence="4">ComF family protein</fullName>
    </submittedName>
    <submittedName>
        <fullName evidence="3">Putative amidophosphoribosyltransferase</fullName>
    </submittedName>
</protein>
<proteinExistence type="inferred from homology"/>
<evidence type="ECO:0000256" key="1">
    <source>
        <dbReference type="ARBA" id="ARBA00008007"/>
    </source>
</evidence>
<name>A0A4Q2M7L5_9MICO</name>
<dbReference type="InterPro" id="IPR029057">
    <property type="entry name" value="PRTase-like"/>
</dbReference>
<keyword evidence="3" id="KW-0808">Transferase</keyword>
<dbReference type="InterPro" id="IPR051910">
    <property type="entry name" value="ComF/GntX_DNA_util-trans"/>
</dbReference>
<dbReference type="AlphaFoldDB" id="A0A4Q2M7L5"/>
<dbReference type="PANTHER" id="PTHR47505">
    <property type="entry name" value="DNA UTILIZATION PROTEIN YHGH"/>
    <property type="match status" value="1"/>
</dbReference>
<sequence>MNRVRAAVLDAAAVLLPVHCSGCGAGDRAVCDACRSLLAPRPHTVRRGGLDVVAGLEYAGVARRVIAAYKDGGRTDAARALTPALDAALAGALAGRAREGIELLVVPPTASSARARGYRPVDRVLALAGFRPARVLRHVAARLDQAGLGREDRHVNLVGTLEARRPLDGRFFVAVDDILTTGSTLAEAARAVGSAGGEVIAGAVIAETPLRHARMEVKW</sequence>
<dbReference type="Proteomes" id="UP000581087">
    <property type="component" value="Unassembled WGS sequence"/>
</dbReference>
<evidence type="ECO:0000313" key="5">
    <source>
        <dbReference type="Proteomes" id="UP000292686"/>
    </source>
</evidence>
<dbReference type="EMBL" id="SDPM01000002">
    <property type="protein sequence ID" value="RXZ87307.1"/>
    <property type="molecule type" value="Genomic_DNA"/>
</dbReference>
<keyword evidence="3" id="KW-0328">Glycosyltransferase</keyword>
<reference evidence="4 5" key="1">
    <citation type="submission" date="2019-01" db="EMBL/GenBank/DDBJ databases">
        <title>Agromyces.</title>
        <authorList>
            <person name="Li J."/>
        </authorList>
    </citation>
    <scope>NUCLEOTIDE SEQUENCE [LARGE SCALE GENOMIC DNA]</scope>
    <source>
        <strain evidence="4 5">DSM 23870</strain>
    </source>
</reference>
<feature type="domain" description="Phosphoribosyltransferase" evidence="2">
    <location>
        <begin position="163"/>
        <end position="208"/>
    </location>
</feature>